<evidence type="ECO:0000256" key="3">
    <source>
        <dbReference type="ARBA" id="ARBA00022692"/>
    </source>
</evidence>
<evidence type="ECO:0000256" key="2">
    <source>
        <dbReference type="ARBA" id="ARBA00022475"/>
    </source>
</evidence>
<proteinExistence type="predicted"/>
<dbReference type="Proteomes" id="UP001501867">
    <property type="component" value="Unassembled WGS sequence"/>
</dbReference>
<reference evidence="8" key="1">
    <citation type="journal article" date="2019" name="Int. J. Syst. Evol. Microbiol.">
        <title>The Global Catalogue of Microorganisms (GCM) 10K type strain sequencing project: providing services to taxonomists for standard genome sequencing and annotation.</title>
        <authorList>
            <consortium name="The Broad Institute Genomics Platform"/>
            <consortium name="The Broad Institute Genome Sequencing Center for Infectious Disease"/>
            <person name="Wu L."/>
            <person name="Ma J."/>
        </authorList>
    </citation>
    <scope>NUCLEOTIDE SEQUENCE [LARGE SCALE GENOMIC DNA]</scope>
    <source>
        <strain evidence="8">JCM 4505</strain>
    </source>
</reference>
<evidence type="ECO:0000313" key="7">
    <source>
        <dbReference type="EMBL" id="GAA0322694.1"/>
    </source>
</evidence>
<evidence type="ECO:0000256" key="4">
    <source>
        <dbReference type="ARBA" id="ARBA00022989"/>
    </source>
</evidence>
<keyword evidence="8" id="KW-1185">Reference proteome</keyword>
<keyword evidence="4 6" id="KW-1133">Transmembrane helix</keyword>
<dbReference type="PANTHER" id="PTHR30086">
    <property type="entry name" value="ARGININE EXPORTER PROTEIN ARGO"/>
    <property type="match status" value="1"/>
</dbReference>
<evidence type="ECO:0000256" key="5">
    <source>
        <dbReference type="ARBA" id="ARBA00023136"/>
    </source>
</evidence>
<keyword evidence="5 6" id="KW-0472">Membrane</keyword>
<comment type="subcellular location">
    <subcellularLocation>
        <location evidence="1">Cell membrane</location>
        <topology evidence="1">Multi-pass membrane protein</topology>
    </subcellularLocation>
</comment>
<evidence type="ECO:0000256" key="6">
    <source>
        <dbReference type="SAM" id="Phobius"/>
    </source>
</evidence>
<feature type="transmembrane region" description="Helical" evidence="6">
    <location>
        <begin position="40"/>
        <end position="63"/>
    </location>
</feature>
<protein>
    <submittedName>
        <fullName evidence="7">LysE family translocator</fullName>
    </submittedName>
</protein>
<dbReference type="Pfam" id="PF01810">
    <property type="entry name" value="LysE"/>
    <property type="match status" value="1"/>
</dbReference>
<dbReference type="RefSeq" id="WP_344169262.1">
    <property type="nucleotide sequence ID" value="NZ_BAAABV010000031.1"/>
</dbReference>
<dbReference type="PIRSF" id="PIRSF006324">
    <property type="entry name" value="LeuE"/>
    <property type="match status" value="1"/>
</dbReference>
<keyword evidence="3 6" id="KW-0812">Transmembrane</keyword>
<dbReference type="EMBL" id="BAAABV010000031">
    <property type="protein sequence ID" value="GAA0322694.1"/>
    <property type="molecule type" value="Genomic_DNA"/>
</dbReference>
<gene>
    <name evidence="7" type="ORF">GCM10010302_72300</name>
</gene>
<dbReference type="PANTHER" id="PTHR30086:SF20">
    <property type="entry name" value="ARGININE EXPORTER PROTEIN ARGO-RELATED"/>
    <property type="match status" value="1"/>
</dbReference>
<keyword evidence="2" id="KW-1003">Cell membrane</keyword>
<comment type="caution">
    <text evidence="7">The sequence shown here is derived from an EMBL/GenBank/DDBJ whole genome shotgun (WGS) entry which is preliminary data.</text>
</comment>
<dbReference type="InterPro" id="IPR001123">
    <property type="entry name" value="LeuE-type"/>
</dbReference>
<accession>A0ABP3FPS5</accession>
<name>A0ABP3FPS5_9ACTN</name>
<feature type="transmembrane region" description="Helical" evidence="6">
    <location>
        <begin position="172"/>
        <end position="196"/>
    </location>
</feature>
<sequence length="233" mass="23154">MLTQLAAATGVLALLTVVPGPDMAVVTRRAVSRGRADGLRTVGGIAAGLLLWGALTVAGLAALLAASAEVYLAVKLAGAAYLCLLGVQSLRRPGVGAAADGDGGGAAGGVDGAGVGGPDGGGGGGLGGPDGGRRERGGAWRTGLVSNALNPKIAVFYTGLLPTLAPPGLRPAAGMALLVLVHVLLTLAWLGTYVYVLSRARRFFARPRVRRAMDRVTGVVLIGFGLRVATSAS</sequence>
<evidence type="ECO:0000256" key="1">
    <source>
        <dbReference type="ARBA" id="ARBA00004651"/>
    </source>
</evidence>
<organism evidence="7 8">
    <name type="scientific">Streptomyces polychromogenes</name>
    <dbReference type="NCBI Taxonomy" id="67342"/>
    <lineage>
        <taxon>Bacteria</taxon>
        <taxon>Bacillati</taxon>
        <taxon>Actinomycetota</taxon>
        <taxon>Actinomycetes</taxon>
        <taxon>Kitasatosporales</taxon>
        <taxon>Streptomycetaceae</taxon>
        <taxon>Streptomyces</taxon>
    </lineage>
</organism>
<evidence type="ECO:0000313" key="8">
    <source>
        <dbReference type="Proteomes" id="UP001501867"/>
    </source>
</evidence>